<dbReference type="GO" id="GO:0022904">
    <property type="term" value="P:respiratory electron transport chain"/>
    <property type="evidence" value="ECO:0007669"/>
    <property type="project" value="InterPro"/>
</dbReference>
<dbReference type="Gene3D" id="1.10.760.10">
    <property type="entry name" value="Cytochrome c-like domain"/>
    <property type="match status" value="5"/>
</dbReference>
<dbReference type="PROSITE" id="PS51002">
    <property type="entry name" value="CYTB_NTER"/>
    <property type="match status" value="1"/>
</dbReference>
<dbReference type="PANTHER" id="PTHR19271:SF16">
    <property type="entry name" value="CYTOCHROME B"/>
    <property type="match status" value="1"/>
</dbReference>
<keyword evidence="5 10" id="KW-0479">Metal-binding</keyword>
<protein>
    <submittedName>
        <fullName evidence="15">C-type cytochrome</fullName>
    </submittedName>
</protein>
<evidence type="ECO:0000256" key="10">
    <source>
        <dbReference type="PROSITE-ProRule" id="PRU00433"/>
    </source>
</evidence>
<dbReference type="InterPro" id="IPR036909">
    <property type="entry name" value="Cyt_c-like_dom_sf"/>
</dbReference>
<evidence type="ECO:0000256" key="2">
    <source>
        <dbReference type="ARBA" id="ARBA00022448"/>
    </source>
</evidence>
<dbReference type="SUPFAM" id="SSF81342">
    <property type="entry name" value="Transmembrane di-heme cytochromes"/>
    <property type="match status" value="1"/>
</dbReference>
<accession>A0A7V8NUM5</accession>
<dbReference type="EMBL" id="JACDQQ010002209">
    <property type="protein sequence ID" value="MBA0087834.1"/>
    <property type="molecule type" value="Genomic_DNA"/>
</dbReference>
<dbReference type="InterPro" id="IPR009056">
    <property type="entry name" value="Cyt_c-like_dom"/>
</dbReference>
<name>A0A7V8NUM5_9BACT</name>
<feature type="domain" description="Cytochrome c" evidence="14">
    <location>
        <begin position="938"/>
        <end position="1019"/>
    </location>
</feature>
<evidence type="ECO:0000256" key="6">
    <source>
        <dbReference type="ARBA" id="ARBA00022982"/>
    </source>
</evidence>
<evidence type="ECO:0000256" key="11">
    <source>
        <dbReference type="SAM" id="Phobius"/>
    </source>
</evidence>
<dbReference type="Pfam" id="PF00033">
    <property type="entry name" value="Cytochrome_B"/>
    <property type="match status" value="1"/>
</dbReference>
<proteinExistence type="predicted"/>
<feature type="domain" description="Cytochrome b/b6 N-terminal region profile" evidence="12">
    <location>
        <begin position="7"/>
        <end position="218"/>
    </location>
</feature>
<dbReference type="InterPro" id="IPR005798">
    <property type="entry name" value="Cyt_b/b6_C"/>
</dbReference>
<dbReference type="PANTHER" id="PTHR19271">
    <property type="entry name" value="CYTOCHROME B"/>
    <property type="match status" value="1"/>
</dbReference>
<dbReference type="Pfam" id="PF00034">
    <property type="entry name" value="Cytochrom_C"/>
    <property type="match status" value="5"/>
</dbReference>
<dbReference type="GO" id="GO:0020037">
    <property type="term" value="F:heme binding"/>
    <property type="evidence" value="ECO:0007669"/>
    <property type="project" value="InterPro"/>
</dbReference>
<dbReference type="InterPro" id="IPR005797">
    <property type="entry name" value="Cyt_b/b6_N"/>
</dbReference>
<evidence type="ECO:0000256" key="3">
    <source>
        <dbReference type="ARBA" id="ARBA00022617"/>
    </source>
</evidence>
<evidence type="ECO:0000259" key="12">
    <source>
        <dbReference type="PROSITE" id="PS51002"/>
    </source>
</evidence>
<feature type="domain" description="Cytochrome c" evidence="14">
    <location>
        <begin position="617"/>
        <end position="705"/>
    </location>
</feature>
<feature type="transmembrane region" description="Helical" evidence="11">
    <location>
        <begin position="293"/>
        <end position="313"/>
    </location>
</feature>
<feature type="domain" description="Cytochrome c" evidence="14">
    <location>
        <begin position="723"/>
        <end position="819"/>
    </location>
</feature>
<dbReference type="InterPro" id="IPR027387">
    <property type="entry name" value="Cytb/b6-like_sf"/>
</dbReference>
<evidence type="ECO:0000256" key="8">
    <source>
        <dbReference type="ARBA" id="ARBA00023004"/>
    </source>
</evidence>
<keyword evidence="6" id="KW-0249">Electron transport</keyword>
<comment type="caution">
    <text evidence="15">The sequence shown here is derived from an EMBL/GenBank/DDBJ whole genome shotgun (WGS) entry which is preliminary data.</text>
</comment>
<comment type="subcellular location">
    <subcellularLocation>
        <location evidence="1">Membrane</location>
        <topology evidence="1">Multi-pass membrane protein</topology>
    </subcellularLocation>
</comment>
<dbReference type="InterPro" id="IPR016174">
    <property type="entry name" value="Di-haem_cyt_TM"/>
</dbReference>
<dbReference type="GO" id="GO:0016491">
    <property type="term" value="F:oxidoreductase activity"/>
    <property type="evidence" value="ECO:0007669"/>
    <property type="project" value="InterPro"/>
</dbReference>
<keyword evidence="16" id="KW-1185">Reference proteome</keyword>
<feature type="transmembrane region" description="Helical" evidence="11">
    <location>
        <begin position="38"/>
        <end position="59"/>
    </location>
</feature>
<gene>
    <name evidence="15" type="ORF">HRJ53_22845</name>
</gene>
<evidence type="ECO:0000256" key="5">
    <source>
        <dbReference type="ARBA" id="ARBA00022723"/>
    </source>
</evidence>
<dbReference type="InterPro" id="IPR036280">
    <property type="entry name" value="Multihaem_cyt_sf"/>
</dbReference>
<feature type="transmembrane region" description="Helical" evidence="11">
    <location>
        <begin position="119"/>
        <end position="141"/>
    </location>
</feature>
<dbReference type="PROSITE" id="PS51003">
    <property type="entry name" value="CYTB_CTER"/>
    <property type="match status" value="1"/>
</dbReference>
<reference evidence="15" key="1">
    <citation type="submission" date="2020-06" db="EMBL/GenBank/DDBJ databases">
        <title>Legume-microbial interactions unlock mineral nutrients during tropical forest succession.</title>
        <authorList>
            <person name="Epihov D.Z."/>
        </authorList>
    </citation>
    <scope>NUCLEOTIDE SEQUENCE [LARGE SCALE GENOMIC DNA]</scope>
    <source>
        <strain evidence="15">Pan2503</strain>
    </source>
</reference>
<dbReference type="Gene3D" id="1.20.810.10">
    <property type="entry name" value="Cytochrome Bc1 Complex, Chain C"/>
    <property type="match status" value="1"/>
</dbReference>
<evidence type="ECO:0000259" key="14">
    <source>
        <dbReference type="PROSITE" id="PS51007"/>
    </source>
</evidence>
<evidence type="ECO:0000256" key="4">
    <source>
        <dbReference type="ARBA" id="ARBA00022692"/>
    </source>
</evidence>
<dbReference type="GO" id="GO:0046872">
    <property type="term" value="F:metal ion binding"/>
    <property type="evidence" value="ECO:0007669"/>
    <property type="project" value="UniProtKB-KW"/>
</dbReference>
<keyword evidence="3 10" id="KW-0349">Heme</keyword>
<evidence type="ECO:0000256" key="9">
    <source>
        <dbReference type="ARBA" id="ARBA00023136"/>
    </source>
</evidence>
<feature type="domain" description="Cytochrome b/b6 C-terminal region profile" evidence="13">
    <location>
        <begin position="218"/>
        <end position="342"/>
    </location>
</feature>
<evidence type="ECO:0000256" key="7">
    <source>
        <dbReference type="ARBA" id="ARBA00022989"/>
    </source>
</evidence>
<dbReference type="GO" id="GO:0016020">
    <property type="term" value="C:membrane"/>
    <property type="evidence" value="ECO:0007669"/>
    <property type="project" value="UniProtKB-SubCell"/>
</dbReference>
<feature type="transmembrane region" description="Helical" evidence="11">
    <location>
        <begin position="237"/>
        <end position="258"/>
    </location>
</feature>
<dbReference type="Pfam" id="PF00032">
    <property type="entry name" value="Cytochrom_B_C"/>
    <property type="match status" value="1"/>
</dbReference>
<organism evidence="15 16">
    <name type="scientific">Candidatus Acidiferrum panamense</name>
    <dbReference type="NCBI Taxonomy" id="2741543"/>
    <lineage>
        <taxon>Bacteria</taxon>
        <taxon>Pseudomonadati</taxon>
        <taxon>Acidobacteriota</taxon>
        <taxon>Terriglobia</taxon>
        <taxon>Candidatus Acidiferrales</taxon>
        <taxon>Candidatus Acidiferrum</taxon>
    </lineage>
</organism>
<dbReference type="AlphaFoldDB" id="A0A7V8NUM5"/>
<dbReference type="SUPFAM" id="SSF81648">
    <property type="entry name" value="a domain/subunit of cytochrome bc1 complex (Ubiquinol-cytochrome c reductase)"/>
    <property type="match status" value="1"/>
</dbReference>
<dbReference type="InterPro" id="IPR036150">
    <property type="entry name" value="Cyt_b/b6_C_sf"/>
</dbReference>
<dbReference type="GO" id="GO:0009055">
    <property type="term" value="F:electron transfer activity"/>
    <property type="evidence" value="ECO:0007669"/>
    <property type="project" value="InterPro"/>
</dbReference>
<evidence type="ECO:0000313" key="15">
    <source>
        <dbReference type="EMBL" id="MBA0087834.1"/>
    </source>
</evidence>
<feature type="domain" description="Cytochrome c" evidence="14">
    <location>
        <begin position="841"/>
        <end position="922"/>
    </location>
</feature>
<dbReference type="SUPFAM" id="SSF46626">
    <property type="entry name" value="Cytochrome c"/>
    <property type="match status" value="5"/>
</dbReference>
<keyword evidence="8 10" id="KW-0408">Iron</keyword>
<evidence type="ECO:0000259" key="13">
    <source>
        <dbReference type="PROSITE" id="PS51003"/>
    </source>
</evidence>
<dbReference type="SUPFAM" id="SSF48695">
    <property type="entry name" value="Multiheme cytochromes"/>
    <property type="match status" value="1"/>
</dbReference>
<feature type="transmembrane region" description="Helical" evidence="11">
    <location>
        <begin position="325"/>
        <end position="347"/>
    </location>
</feature>
<feature type="transmembrane region" description="Helical" evidence="11">
    <location>
        <begin position="93"/>
        <end position="113"/>
    </location>
</feature>
<feature type="transmembrane region" description="Helical" evidence="11">
    <location>
        <begin position="187"/>
        <end position="208"/>
    </location>
</feature>
<evidence type="ECO:0000313" key="16">
    <source>
        <dbReference type="Proteomes" id="UP000567293"/>
    </source>
</evidence>
<keyword evidence="4 11" id="KW-0812">Transmembrane</keyword>
<keyword evidence="7 11" id="KW-1133">Transmembrane helix</keyword>
<keyword evidence="2" id="KW-0813">Transport</keyword>
<feature type="domain" description="Cytochrome c" evidence="14">
    <location>
        <begin position="499"/>
        <end position="595"/>
    </location>
</feature>
<evidence type="ECO:0000256" key="1">
    <source>
        <dbReference type="ARBA" id="ARBA00004141"/>
    </source>
</evidence>
<dbReference type="PROSITE" id="PS51007">
    <property type="entry name" value="CYTC"/>
    <property type="match status" value="5"/>
</dbReference>
<sequence>MSHWARINEWLEHRTGISTAVRNLFYEEIPASSGWHQVFGSVALFLFLVQAFTGVLLAFNYAPSPGEAYNSLQYILTEVTAGRLMRGLHHWGASMLIVVVVLHMTQVFLFGAYKKPREATWMVGAILLLLTLAYGLTGYLLPWDNRAYWGTVVATNIAARAPLLGPYLTSLLGGKDSIGVVTFARFFALHVLLLPPATTLLIFFHIYLVRKHGVAPAPGDEYVPKKRFYPEQAFKDTLAIFVAFVILFIMAVVVRVPLERAADPTDTAYTPRPEWYFLFLFQTLKFFSGSLEVVGSLVLPGLAVLLLLVVPFIDRDQIVAVTRRTFALTFVTLAAIGWTALTAAAVITTPKGANRATIHFSSPSDWLQLSPWKRYKRGYARFAQTRPDTKRLMADYGSDIDQIWIPDMNVVDRCTTCHQGISQSTLAEASVPQPYRAHPIVPHQVKEWGCVICHRGQGLATEVGEAHETTSAWEQPILPVSFIQGSCGTCHRAEIPQAPRLHRGRELLVRLNCVGCHRLQGIERPVMLGPDLTNIGTKVSREWLYKWLKEPRTIVDATGNVTVNGYETGDEPRMPKFRLSEQELKGLTAYLSSLRSTPVAPYKFDPRVVAAWEKKPDLVEQGEVRFRQMFCSTCHGLAVTRAGEAKLIGGDIGPELTKVGSKVNPDWLVAWLRDPQSYLPHAQMPRYGWSDEDLYVVTQYITAKLVDPDLLSDVPKLGPPTAEEVQLGHRLFLEKGCAGCHTIEGVPSQKDFGPDLSNLGGKNVSQLEFGQTKTPRNLIAYIQAKLTDPVSVNPEARMPQYYLNSSDIGALTVALLSMSGPASASGIERLIVPRKEAALHPAGRFGEVYERYKCYVCHQFNGYGGALAPDLSFEGSRARRSWIVEFLKNPQTLRPTLTFRMPQFNMTDEEAAVLADYLGKVFQSPAARPVDERAFSPGMAAKGKRLYEVKYQCQSCHTIGLGGGYVGPNLSNVGNWMAAGWIEAWLRNPQALVPAASEPRRAFTDDEIEALTAYLLTLRQTAKPVAAKGAGR</sequence>
<keyword evidence="9 11" id="KW-0472">Membrane</keyword>
<dbReference type="Proteomes" id="UP000567293">
    <property type="component" value="Unassembled WGS sequence"/>
</dbReference>